<name>A0A0N4U1I9_DRAME</name>
<keyword evidence="3" id="KW-1185">Reference proteome</keyword>
<reference evidence="4" key="1">
    <citation type="submission" date="2017-02" db="UniProtKB">
        <authorList>
            <consortium name="WormBaseParasite"/>
        </authorList>
    </citation>
    <scope>IDENTIFICATION</scope>
</reference>
<evidence type="ECO:0000313" key="3">
    <source>
        <dbReference type="Proteomes" id="UP000274756"/>
    </source>
</evidence>
<dbReference type="EMBL" id="UYYG01001151">
    <property type="protein sequence ID" value="VDN54861.1"/>
    <property type="molecule type" value="Genomic_DNA"/>
</dbReference>
<dbReference type="Proteomes" id="UP000038040">
    <property type="component" value="Unplaced"/>
</dbReference>
<evidence type="ECO:0000313" key="4">
    <source>
        <dbReference type="WBParaSite" id="DME_0000047401-mRNA-1"/>
    </source>
</evidence>
<reference evidence="1 3" key="2">
    <citation type="submission" date="2018-11" db="EMBL/GenBank/DDBJ databases">
        <authorList>
            <consortium name="Pathogen Informatics"/>
        </authorList>
    </citation>
    <scope>NUCLEOTIDE SEQUENCE [LARGE SCALE GENOMIC DNA]</scope>
</reference>
<dbReference type="AlphaFoldDB" id="A0A0N4U1I9"/>
<organism evidence="2 4">
    <name type="scientific">Dracunculus medinensis</name>
    <name type="common">Guinea worm</name>
    <dbReference type="NCBI Taxonomy" id="318479"/>
    <lineage>
        <taxon>Eukaryota</taxon>
        <taxon>Metazoa</taxon>
        <taxon>Ecdysozoa</taxon>
        <taxon>Nematoda</taxon>
        <taxon>Chromadorea</taxon>
        <taxon>Rhabditida</taxon>
        <taxon>Spirurina</taxon>
        <taxon>Dracunculoidea</taxon>
        <taxon>Dracunculidae</taxon>
        <taxon>Dracunculus</taxon>
    </lineage>
</organism>
<evidence type="ECO:0000313" key="1">
    <source>
        <dbReference type="EMBL" id="VDN54861.1"/>
    </source>
</evidence>
<evidence type="ECO:0000313" key="2">
    <source>
        <dbReference type="Proteomes" id="UP000038040"/>
    </source>
</evidence>
<proteinExistence type="predicted"/>
<sequence length="70" mass="7885">MKLALFGIHGIAVVLENKFKNIESQWIGRVSLVRAALLFGRREPVMPIMAYAWASCTSRVIYGKSLFVDD</sequence>
<gene>
    <name evidence="1" type="ORF">DME_LOCUS4834</name>
</gene>
<dbReference type="Proteomes" id="UP000274756">
    <property type="component" value="Unassembled WGS sequence"/>
</dbReference>
<dbReference type="WBParaSite" id="DME_0000047401-mRNA-1">
    <property type="protein sequence ID" value="DME_0000047401-mRNA-1"/>
    <property type="gene ID" value="DME_0000047401"/>
</dbReference>
<protein>
    <submittedName>
        <fullName evidence="4">MICOS complex subunit MIC10</fullName>
    </submittedName>
</protein>
<accession>A0A0N4U1I9</accession>